<protein>
    <submittedName>
        <fullName evidence="2">Uncharacterized protein</fullName>
    </submittedName>
</protein>
<evidence type="ECO:0000313" key="3">
    <source>
        <dbReference type="Proteomes" id="UP000182835"/>
    </source>
</evidence>
<dbReference type="AlphaFoldDB" id="A0A1L8R5E1"/>
<name>A0A1L8R5E1_9ENTE</name>
<reference evidence="2 3" key="1">
    <citation type="submission" date="2014-12" db="EMBL/GenBank/DDBJ databases">
        <title>Draft genome sequences of 29 type strains of Enterococci.</title>
        <authorList>
            <person name="Zhong Z."/>
            <person name="Sun Z."/>
            <person name="Liu W."/>
            <person name="Zhang W."/>
            <person name="Zhang H."/>
        </authorList>
    </citation>
    <scope>NUCLEOTIDE SEQUENCE [LARGE SCALE GENOMIC DNA]</scope>
    <source>
        <strain evidence="2 3">DSM 21207</strain>
    </source>
</reference>
<gene>
    <name evidence="2" type="ORF">RU96_GL000517</name>
</gene>
<dbReference type="Proteomes" id="UP000182835">
    <property type="component" value="Unassembled WGS sequence"/>
</dbReference>
<dbReference type="EMBL" id="JXKG01000012">
    <property type="protein sequence ID" value="OJG14942.1"/>
    <property type="molecule type" value="Genomic_DNA"/>
</dbReference>
<keyword evidence="1" id="KW-0472">Membrane</keyword>
<dbReference type="SUPFAM" id="SSF52058">
    <property type="entry name" value="L domain-like"/>
    <property type="match status" value="1"/>
</dbReference>
<evidence type="ECO:0000256" key="1">
    <source>
        <dbReference type="SAM" id="Phobius"/>
    </source>
</evidence>
<sequence>MEKENINMKIFNKMNGLKRIFTIGVSCGIILNVFAPAFVVRADSQSTQTAQETSIATDSLASQKESDLNSTVEEARIWIPNETVRQAINKALKRTIDINTYSPTKSELASIKGDFRLDFKDPVDSLEGIQYLTGISSLYTTNTKILNEEELSKIGELTQLTYLSMGNSNLTSIAFVKNLTNLTGMVLPNNAVRDVSFSHDFYYSNNRK</sequence>
<keyword evidence="1" id="KW-1133">Transmembrane helix</keyword>
<accession>A0A1L8R5E1</accession>
<proteinExistence type="predicted"/>
<comment type="caution">
    <text evidence="2">The sequence shown here is derived from an EMBL/GenBank/DDBJ whole genome shotgun (WGS) entry which is preliminary data.</text>
</comment>
<keyword evidence="1" id="KW-0812">Transmembrane</keyword>
<dbReference type="STRING" id="317010.RU96_GL000517"/>
<dbReference type="InterPro" id="IPR032675">
    <property type="entry name" value="LRR_dom_sf"/>
</dbReference>
<evidence type="ECO:0000313" key="2">
    <source>
        <dbReference type="EMBL" id="OJG14942.1"/>
    </source>
</evidence>
<dbReference type="Gene3D" id="3.80.10.10">
    <property type="entry name" value="Ribonuclease Inhibitor"/>
    <property type="match status" value="1"/>
</dbReference>
<organism evidence="2 3">
    <name type="scientific">Enterococcus canintestini</name>
    <dbReference type="NCBI Taxonomy" id="317010"/>
    <lineage>
        <taxon>Bacteria</taxon>
        <taxon>Bacillati</taxon>
        <taxon>Bacillota</taxon>
        <taxon>Bacilli</taxon>
        <taxon>Lactobacillales</taxon>
        <taxon>Enterococcaceae</taxon>
        <taxon>Enterococcus</taxon>
    </lineage>
</organism>
<feature type="transmembrane region" description="Helical" evidence="1">
    <location>
        <begin position="20"/>
        <end position="39"/>
    </location>
</feature>